<comment type="function">
    <text evidence="9">Catalyzes the phospholipid dependent N-acylation of the N-terminal cysteine of apolipoprotein, the last step in lipoprotein maturation.</text>
</comment>
<feature type="domain" description="CN hydrolase" evidence="10">
    <location>
        <begin position="246"/>
        <end position="496"/>
    </location>
</feature>
<evidence type="ECO:0000256" key="2">
    <source>
        <dbReference type="ARBA" id="ARBA00010065"/>
    </source>
</evidence>
<feature type="transmembrane region" description="Helical" evidence="9">
    <location>
        <begin position="177"/>
        <end position="198"/>
    </location>
</feature>
<dbReference type="PANTHER" id="PTHR38686:SF1">
    <property type="entry name" value="APOLIPOPROTEIN N-ACYLTRANSFERASE"/>
    <property type="match status" value="1"/>
</dbReference>
<evidence type="ECO:0000256" key="9">
    <source>
        <dbReference type="HAMAP-Rule" id="MF_01148"/>
    </source>
</evidence>
<dbReference type="HAMAP" id="MF_01148">
    <property type="entry name" value="Lnt"/>
    <property type="match status" value="1"/>
</dbReference>
<feature type="transmembrane region" description="Helical" evidence="9">
    <location>
        <begin position="136"/>
        <end position="157"/>
    </location>
</feature>
<reference evidence="11 12" key="1">
    <citation type="submission" date="2017-03" db="EMBL/GenBank/DDBJ databases">
        <title>Genome of strain Rhizobium sp. CNPSo 668.</title>
        <authorList>
            <person name="Ribeiro R."/>
        </authorList>
    </citation>
    <scope>NUCLEOTIDE SEQUENCE [LARGE SCALE GENOMIC DNA]</scope>
    <source>
        <strain evidence="11 12">CNPSo 668</strain>
    </source>
</reference>
<evidence type="ECO:0000313" key="11">
    <source>
        <dbReference type="EMBL" id="OWO96914.1"/>
    </source>
</evidence>
<keyword evidence="3 9" id="KW-1003">Cell membrane</keyword>
<evidence type="ECO:0000313" key="12">
    <source>
        <dbReference type="Proteomes" id="UP000197269"/>
    </source>
</evidence>
<dbReference type="AlphaFoldDB" id="A0A246E1V6"/>
<feature type="transmembrane region" description="Helical" evidence="9">
    <location>
        <begin position="510"/>
        <end position="533"/>
    </location>
</feature>
<evidence type="ECO:0000256" key="4">
    <source>
        <dbReference type="ARBA" id="ARBA00022679"/>
    </source>
</evidence>
<evidence type="ECO:0000256" key="8">
    <source>
        <dbReference type="ARBA" id="ARBA00023315"/>
    </source>
</evidence>
<dbReference type="InterPro" id="IPR003010">
    <property type="entry name" value="C-N_Hydrolase"/>
</dbReference>
<comment type="catalytic activity">
    <reaction evidence="9">
        <text>N-terminal S-1,2-diacyl-sn-glyceryl-L-cysteinyl-[lipoprotein] + a glycerophospholipid = N-acyl-S-1,2-diacyl-sn-glyceryl-L-cysteinyl-[lipoprotein] + a 2-acyl-sn-glycero-3-phospholipid + H(+)</text>
        <dbReference type="Rhea" id="RHEA:48228"/>
        <dbReference type="Rhea" id="RHEA-COMP:14681"/>
        <dbReference type="Rhea" id="RHEA-COMP:14684"/>
        <dbReference type="ChEBI" id="CHEBI:15378"/>
        <dbReference type="ChEBI" id="CHEBI:136912"/>
        <dbReference type="ChEBI" id="CHEBI:140656"/>
        <dbReference type="ChEBI" id="CHEBI:140657"/>
        <dbReference type="ChEBI" id="CHEBI:140660"/>
        <dbReference type="EC" id="2.3.1.269"/>
    </reaction>
</comment>
<gene>
    <name evidence="9" type="primary">lnt</name>
    <name evidence="11" type="ORF">B5E41_01070</name>
</gene>
<evidence type="ECO:0000256" key="1">
    <source>
        <dbReference type="ARBA" id="ARBA00004651"/>
    </source>
</evidence>
<sequence length="534" mass="57250">MERLADRVILVWGVKRSLLAVAAGAFAALALPPFGFFAAMFLSFTLLVWLIDGAAASPESGLIGRLWPAFAIGWLFGFGYFVAGLWWIGHALLVDSEEFAWALPLAVLGLPAGLSVFYGLATALARIVWSDGMGRIAALAAGFGLMEWLRSMILTGFPWNAIGYGLMPVPLMMQSAHVIGAMGVTTLAVFVFSAPALIGTRQGAKPGIALATLLFAAHLGYGAYALYLAPRPQPLPEDKRPVVRLVQPAIDQAAKMDNDADRNAIFETHLKLSAEAPRNGGRKPNIIVWPETSIPFILTDNQDALTRIADTLDDDQILIAGAVRAEEMGPGTPVRYYNSIYVIDGRGQIIAASDKVHLVPFGEYLPFEDILTELGIQNVVEIPGGFSGAASRHLLALPGGLNLYPLICYEIIFPGEMTGDIVDANALLNLTNDAWFGITPGPYQHFQQARVRAVETGLPLIRDANNGISALVNAHGEIIAGLDLGETGFIDATVDGFGNGFGTSYPLQTYFWLTEALLMLIALISRAGFILGLN</sequence>
<evidence type="ECO:0000256" key="5">
    <source>
        <dbReference type="ARBA" id="ARBA00022692"/>
    </source>
</evidence>
<comment type="caution">
    <text evidence="11">The sequence shown here is derived from an EMBL/GenBank/DDBJ whole genome shotgun (WGS) entry which is preliminary data.</text>
</comment>
<dbReference type="SUPFAM" id="SSF56317">
    <property type="entry name" value="Carbon-nitrogen hydrolase"/>
    <property type="match status" value="1"/>
</dbReference>
<keyword evidence="11" id="KW-0449">Lipoprotein</keyword>
<organism evidence="11 12">
    <name type="scientific">Rhizobium esperanzae</name>
    <dbReference type="NCBI Taxonomy" id="1967781"/>
    <lineage>
        <taxon>Bacteria</taxon>
        <taxon>Pseudomonadati</taxon>
        <taxon>Pseudomonadota</taxon>
        <taxon>Alphaproteobacteria</taxon>
        <taxon>Hyphomicrobiales</taxon>
        <taxon>Rhizobiaceae</taxon>
        <taxon>Rhizobium/Agrobacterium group</taxon>
        <taxon>Rhizobium</taxon>
    </lineage>
</organism>
<comment type="similarity">
    <text evidence="2 9">Belongs to the CN hydrolase family. Apolipoprotein N-acyltransferase subfamily.</text>
</comment>
<comment type="subcellular location">
    <subcellularLocation>
        <location evidence="1 9">Cell membrane</location>
        <topology evidence="1 9">Multi-pass membrane protein</topology>
    </subcellularLocation>
</comment>
<evidence type="ECO:0000256" key="6">
    <source>
        <dbReference type="ARBA" id="ARBA00022989"/>
    </source>
</evidence>
<dbReference type="PANTHER" id="PTHR38686">
    <property type="entry name" value="APOLIPOPROTEIN N-ACYLTRANSFERASE"/>
    <property type="match status" value="1"/>
</dbReference>
<dbReference type="UniPathway" id="UPA00666"/>
<keyword evidence="6 9" id="KW-1133">Transmembrane helix</keyword>
<dbReference type="NCBIfam" id="TIGR00546">
    <property type="entry name" value="lnt"/>
    <property type="match status" value="1"/>
</dbReference>
<dbReference type="RefSeq" id="WP_088390745.1">
    <property type="nucleotide sequence ID" value="NZ_MXPU01000001.1"/>
</dbReference>
<dbReference type="GO" id="GO:0005886">
    <property type="term" value="C:plasma membrane"/>
    <property type="evidence" value="ECO:0007669"/>
    <property type="project" value="UniProtKB-SubCell"/>
</dbReference>
<evidence type="ECO:0000259" key="10">
    <source>
        <dbReference type="PROSITE" id="PS50263"/>
    </source>
</evidence>
<feature type="transmembrane region" description="Helical" evidence="9">
    <location>
        <begin position="67"/>
        <end position="89"/>
    </location>
</feature>
<dbReference type="GO" id="GO:0016410">
    <property type="term" value="F:N-acyltransferase activity"/>
    <property type="evidence" value="ECO:0007669"/>
    <property type="project" value="UniProtKB-UniRule"/>
</dbReference>
<dbReference type="Gene3D" id="3.60.110.10">
    <property type="entry name" value="Carbon-nitrogen hydrolase"/>
    <property type="match status" value="1"/>
</dbReference>
<dbReference type="EC" id="2.3.1.269" evidence="9"/>
<keyword evidence="8 9" id="KW-0012">Acyltransferase</keyword>
<feature type="transmembrane region" description="Helical" evidence="9">
    <location>
        <begin position="101"/>
        <end position="124"/>
    </location>
</feature>
<evidence type="ECO:0000256" key="7">
    <source>
        <dbReference type="ARBA" id="ARBA00023136"/>
    </source>
</evidence>
<proteinExistence type="inferred from homology"/>
<dbReference type="InterPro" id="IPR036526">
    <property type="entry name" value="C-N_Hydrolase_sf"/>
</dbReference>
<dbReference type="PROSITE" id="PS50263">
    <property type="entry name" value="CN_HYDROLASE"/>
    <property type="match status" value="1"/>
</dbReference>
<name>A0A246E1V6_9HYPH</name>
<dbReference type="InterPro" id="IPR045378">
    <property type="entry name" value="LNT_N"/>
</dbReference>
<dbReference type="CDD" id="cd07571">
    <property type="entry name" value="ALP_N-acyl_transferase"/>
    <property type="match status" value="1"/>
</dbReference>
<comment type="pathway">
    <text evidence="9">Protein modification; lipoprotein biosynthesis (N-acyl transfer).</text>
</comment>
<evidence type="ECO:0000256" key="3">
    <source>
        <dbReference type="ARBA" id="ARBA00022475"/>
    </source>
</evidence>
<keyword evidence="4 9" id="KW-0808">Transferase</keyword>
<accession>A0A246E1V6</accession>
<dbReference type="Pfam" id="PF20154">
    <property type="entry name" value="LNT_N"/>
    <property type="match status" value="1"/>
</dbReference>
<keyword evidence="7 9" id="KW-0472">Membrane</keyword>
<dbReference type="GO" id="GO:0042158">
    <property type="term" value="P:lipoprotein biosynthetic process"/>
    <property type="evidence" value="ECO:0007669"/>
    <property type="project" value="UniProtKB-UniRule"/>
</dbReference>
<feature type="transmembrane region" description="Helical" evidence="9">
    <location>
        <begin position="36"/>
        <end position="55"/>
    </location>
</feature>
<feature type="transmembrane region" description="Helical" evidence="9">
    <location>
        <begin position="210"/>
        <end position="229"/>
    </location>
</feature>
<feature type="transmembrane region" description="Helical" evidence="9">
    <location>
        <begin position="9"/>
        <end position="30"/>
    </location>
</feature>
<dbReference type="Proteomes" id="UP000197269">
    <property type="component" value="Unassembled WGS sequence"/>
</dbReference>
<dbReference type="InterPro" id="IPR004563">
    <property type="entry name" value="Apolipo_AcylTrfase"/>
</dbReference>
<dbReference type="Pfam" id="PF00795">
    <property type="entry name" value="CN_hydrolase"/>
    <property type="match status" value="1"/>
</dbReference>
<keyword evidence="5 9" id="KW-0812">Transmembrane</keyword>
<dbReference type="EMBL" id="MXPU01000001">
    <property type="protein sequence ID" value="OWO96914.1"/>
    <property type="molecule type" value="Genomic_DNA"/>
</dbReference>
<protein>
    <recommendedName>
        <fullName evidence="9">Apolipoprotein N-acyltransferase</fullName>
        <shortName evidence="9">ALP N-acyltransferase</shortName>
        <ecNumber evidence="9">2.3.1.269</ecNumber>
    </recommendedName>
</protein>